<dbReference type="EC" id="3.1.1.96" evidence="2"/>
<dbReference type="EMBL" id="JADIMT010000008">
    <property type="protein sequence ID" value="MBO8435448.1"/>
    <property type="molecule type" value="Genomic_DNA"/>
</dbReference>
<dbReference type="HAMAP" id="MF_00518">
    <property type="entry name" value="Deacylase_Dtd"/>
    <property type="match status" value="1"/>
</dbReference>
<name>A0A9D9DZ17_9SPIO</name>
<evidence type="ECO:0000313" key="3">
    <source>
        <dbReference type="EMBL" id="MBO8435448.1"/>
    </source>
</evidence>
<dbReference type="Proteomes" id="UP000823615">
    <property type="component" value="Unassembled WGS sequence"/>
</dbReference>
<dbReference type="PANTHER" id="PTHR10472:SF5">
    <property type="entry name" value="D-AMINOACYL-TRNA DEACYLASE 1"/>
    <property type="match status" value="1"/>
</dbReference>
<keyword evidence="2" id="KW-0694">RNA-binding</keyword>
<proteinExistence type="inferred from homology"/>
<dbReference type="PANTHER" id="PTHR10472">
    <property type="entry name" value="D-TYROSYL-TRNA TYR DEACYLASE"/>
    <property type="match status" value="1"/>
</dbReference>
<organism evidence="3 4">
    <name type="scientific">Candidatus Ornithospirochaeta stercoripullorum</name>
    <dbReference type="NCBI Taxonomy" id="2840899"/>
    <lineage>
        <taxon>Bacteria</taxon>
        <taxon>Pseudomonadati</taxon>
        <taxon>Spirochaetota</taxon>
        <taxon>Spirochaetia</taxon>
        <taxon>Spirochaetales</taxon>
        <taxon>Spirochaetaceae</taxon>
        <taxon>Spirochaetaceae incertae sedis</taxon>
        <taxon>Candidatus Ornithospirochaeta</taxon>
    </lineage>
</organism>
<keyword evidence="2 3" id="KW-0378">Hydrolase</keyword>
<keyword evidence="2" id="KW-0820">tRNA-binding</keyword>
<gene>
    <name evidence="2" type="primary">dtd</name>
    <name evidence="3" type="ORF">IAA97_00485</name>
</gene>
<dbReference type="EC" id="3.1.1.-" evidence="2"/>
<accession>A0A9D9DZ17</accession>
<comment type="catalytic activity">
    <reaction evidence="2">
        <text>glycyl-tRNA(Ala) + H2O = tRNA(Ala) + glycine + H(+)</text>
        <dbReference type="Rhea" id="RHEA:53744"/>
        <dbReference type="Rhea" id="RHEA-COMP:9657"/>
        <dbReference type="Rhea" id="RHEA-COMP:13640"/>
        <dbReference type="ChEBI" id="CHEBI:15377"/>
        <dbReference type="ChEBI" id="CHEBI:15378"/>
        <dbReference type="ChEBI" id="CHEBI:57305"/>
        <dbReference type="ChEBI" id="CHEBI:78442"/>
        <dbReference type="ChEBI" id="CHEBI:78522"/>
    </reaction>
</comment>
<dbReference type="SUPFAM" id="SSF69500">
    <property type="entry name" value="DTD-like"/>
    <property type="match status" value="1"/>
</dbReference>
<dbReference type="Pfam" id="PF02580">
    <property type="entry name" value="Tyr_Deacylase"/>
    <property type="match status" value="1"/>
</dbReference>
<protein>
    <recommendedName>
        <fullName evidence="2">D-aminoacyl-tRNA deacylase</fullName>
        <shortName evidence="2">DTD</shortName>
        <ecNumber evidence="2">3.1.1.96</ecNumber>
    </recommendedName>
    <alternativeName>
        <fullName evidence="2">Gly-tRNA(Ala) deacylase</fullName>
        <ecNumber evidence="2">3.1.1.-</ecNumber>
    </alternativeName>
</protein>
<evidence type="ECO:0000256" key="2">
    <source>
        <dbReference type="HAMAP-Rule" id="MF_00518"/>
    </source>
</evidence>
<dbReference type="GO" id="GO:0051500">
    <property type="term" value="F:D-tyrosyl-tRNA(Tyr) deacylase activity"/>
    <property type="evidence" value="ECO:0007669"/>
    <property type="project" value="TreeGrafter"/>
</dbReference>
<dbReference type="Gene3D" id="3.50.80.10">
    <property type="entry name" value="D-tyrosyl-tRNA(Tyr) deacylase"/>
    <property type="match status" value="1"/>
</dbReference>
<reference evidence="3" key="2">
    <citation type="journal article" date="2021" name="PeerJ">
        <title>Extensive microbial diversity within the chicken gut microbiome revealed by metagenomics and culture.</title>
        <authorList>
            <person name="Gilroy R."/>
            <person name="Ravi A."/>
            <person name="Getino M."/>
            <person name="Pursley I."/>
            <person name="Horton D.L."/>
            <person name="Alikhan N.F."/>
            <person name="Baker D."/>
            <person name="Gharbi K."/>
            <person name="Hall N."/>
            <person name="Watson M."/>
            <person name="Adriaenssens E.M."/>
            <person name="Foster-Nyarko E."/>
            <person name="Jarju S."/>
            <person name="Secka A."/>
            <person name="Antonio M."/>
            <person name="Oren A."/>
            <person name="Chaudhuri R.R."/>
            <person name="La Ragione R."/>
            <person name="Hildebrand F."/>
            <person name="Pallen M.J."/>
        </authorList>
    </citation>
    <scope>NUCLEOTIDE SEQUENCE</scope>
    <source>
        <strain evidence="3">7293</strain>
    </source>
</reference>
<comment type="subcellular location">
    <subcellularLocation>
        <location evidence="2">Cytoplasm</location>
    </subcellularLocation>
</comment>
<dbReference type="FunFam" id="3.50.80.10:FF:000001">
    <property type="entry name" value="D-aminoacyl-tRNA deacylase"/>
    <property type="match status" value="1"/>
</dbReference>
<feature type="short sequence motif" description="Gly-cisPro motif, important for rejection of L-amino acids" evidence="2">
    <location>
        <begin position="137"/>
        <end position="138"/>
    </location>
</feature>
<dbReference type="GO" id="GO:0106026">
    <property type="term" value="F:Gly-tRNA(Ala) deacylase activity"/>
    <property type="evidence" value="ECO:0007669"/>
    <property type="project" value="UniProtKB-UniRule"/>
</dbReference>
<reference evidence="3" key="1">
    <citation type="submission" date="2020-10" db="EMBL/GenBank/DDBJ databases">
        <authorList>
            <person name="Gilroy R."/>
        </authorList>
    </citation>
    <scope>NUCLEOTIDE SEQUENCE</scope>
    <source>
        <strain evidence="3">7293</strain>
    </source>
</reference>
<dbReference type="GO" id="GO:0019478">
    <property type="term" value="P:D-amino acid catabolic process"/>
    <property type="evidence" value="ECO:0007669"/>
    <property type="project" value="UniProtKB-UniRule"/>
</dbReference>
<keyword evidence="2" id="KW-0963">Cytoplasm</keyword>
<dbReference type="GO" id="GO:0000049">
    <property type="term" value="F:tRNA binding"/>
    <property type="evidence" value="ECO:0007669"/>
    <property type="project" value="UniProtKB-UniRule"/>
</dbReference>
<comment type="domain">
    <text evidence="2">A Gly-cisPro motif from one monomer fits into the active site of the other monomer to allow specific chiral rejection of L-amino acids.</text>
</comment>
<comment type="function">
    <text evidence="2">An aminoacyl-tRNA editing enzyme that deacylates mischarged D-aminoacyl-tRNAs. Also deacylates mischarged glycyl-tRNA(Ala), protecting cells against glycine mischarging by AlaRS. Acts via tRNA-based rather than protein-based catalysis; rejects L-amino acids rather than detecting D-amino acids in the active site. By recycling D-aminoacyl-tRNA to D-amino acids and free tRNA molecules, this enzyme counteracts the toxicity associated with the formation of D-aminoacyl-tRNA entities in vivo and helps enforce protein L-homochirality.</text>
</comment>
<comment type="similarity">
    <text evidence="1 2">Belongs to the DTD family.</text>
</comment>
<evidence type="ECO:0000313" key="4">
    <source>
        <dbReference type="Proteomes" id="UP000823615"/>
    </source>
</evidence>
<comment type="caution">
    <text evidence="3">The sequence shown here is derived from an EMBL/GenBank/DDBJ whole genome shotgun (WGS) entry which is preliminary data.</text>
</comment>
<dbReference type="NCBIfam" id="TIGR00256">
    <property type="entry name" value="D-aminoacyl-tRNA deacylase"/>
    <property type="match status" value="1"/>
</dbReference>
<evidence type="ECO:0000256" key="1">
    <source>
        <dbReference type="ARBA" id="ARBA00009673"/>
    </source>
</evidence>
<dbReference type="InterPro" id="IPR023509">
    <property type="entry name" value="DTD-like_sf"/>
</dbReference>
<comment type="catalytic activity">
    <reaction evidence="2">
        <text>a D-aminoacyl-tRNA + H2O = a tRNA + a D-alpha-amino acid + H(+)</text>
        <dbReference type="Rhea" id="RHEA:13953"/>
        <dbReference type="Rhea" id="RHEA-COMP:10123"/>
        <dbReference type="Rhea" id="RHEA-COMP:10124"/>
        <dbReference type="ChEBI" id="CHEBI:15377"/>
        <dbReference type="ChEBI" id="CHEBI:15378"/>
        <dbReference type="ChEBI" id="CHEBI:59871"/>
        <dbReference type="ChEBI" id="CHEBI:78442"/>
        <dbReference type="ChEBI" id="CHEBI:79333"/>
        <dbReference type="EC" id="3.1.1.96"/>
    </reaction>
</comment>
<sequence>MKAVIQRVLNASCQVDGEVTGAIEKGLLVYFGVDKGDDASFLPRFLDKMLKLRIFEDENGKMNRSVEDIKGGVLFISQFTLSADVYHGNRPSFDSAEEPGKASALYDEALSYIAKKGIDVAHGIFGAHMEISYINDGPVTFILDSDRFSGKS</sequence>
<dbReference type="GO" id="GO:0005737">
    <property type="term" value="C:cytoplasm"/>
    <property type="evidence" value="ECO:0007669"/>
    <property type="project" value="UniProtKB-SubCell"/>
</dbReference>
<dbReference type="GO" id="GO:0043908">
    <property type="term" value="F:Ser(Gly)-tRNA(Ala) hydrolase activity"/>
    <property type="evidence" value="ECO:0007669"/>
    <property type="project" value="UniProtKB-UniRule"/>
</dbReference>
<dbReference type="InterPro" id="IPR003732">
    <property type="entry name" value="Daa-tRNA_deacyls_DTD"/>
</dbReference>
<dbReference type="AlphaFoldDB" id="A0A9D9DZ17"/>
<comment type="subunit">
    <text evidence="2">Homodimer.</text>
</comment>